<keyword evidence="1" id="KW-0472">Membrane</keyword>
<keyword evidence="1" id="KW-0812">Transmembrane</keyword>
<comment type="caution">
    <text evidence="2">The sequence shown here is derived from an EMBL/GenBank/DDBJ whole genome shotgun (WGS) entry which is preliminary data.</text>
</comment>
<evidence type="ECO:0000313" key="2">
    <source>
        <dbReference type="EMBL" id="GAB53326.1"/>
    </source>
</evidence>
<dbReference type="Proteomes" id="UP000010297">
    <property type="component" value="Unassembled WGS sequence"/>
</dbReference>
<organism evidence="2 3">
    <name type="scientific">Atlantibacter hermannii NBRC 105704</name>
    <dbReference type="NCBI Taxonomy" id="1115512"/>
    <lineage>
        <taxon>Bacteria</taxon>
        <taxon>Pseudomonadati</taxon>
        <taxon>Pseudomonadota</taxon>
        <taxon>Gammaproteobacteria</taxon>
        <taxon>Enterobacterales</taxon>
        <taxon>Enterobacteriaceae</taxon>
        <taxon>Atlantibacter</taxon>
    </lineage>
</organism>
<proteinExistence type="predicted"/>
<evidence type="ECO:0000313" key="3">
    <source>
        <dbReference type="Proteomes" id="UP000010297"/>
    </source>
</evidence>
<gene>
    <name evidence="2" type="ORF">EH105704_14_00280</name>
</gene>
<keyword evidence="3" id="KW-1185">Reference proteome</keyword>
<dbReference type="EMBL" id="BAFF01000014">
    <property type="protein sequence ID" value="GAB53326.1"/>
    <property type="molecule type" value="Genomic_DNA"/>
</dbReference>
<name>H5V5R8_ATLHE</name>
<accession>H5V5R8</accession>
<dbReference type="AlphaFoldDB" id="H5V5R8"/>
<evidence type="ECO:0000256" key="1">
    <source>
        <dbReference type="SAM" id="Phobius"/>
    </source>
</evidence>
<sequence length="60" mass="6928">MTTTFNNSYALFLQNTLALTCFLLVAENTNKNIKTKIKHQIKTTFAELKKNLKQSIRPKL</sequence>
<feature type="transmembrane region" description="Helical" evidence="1">
    <location>
        <begin position="6"/>
        <end position="26"/>
    </location>
</feature>
<protein>
    <submittedName>
        <fullName evidence="2">Uncharacterized protein</fullName>
    </submittedName>
</protein>
<keyword evidence="1" id="KW-1133">Transmembrane helix</keyword>
<reference evidence="2 3" key="1">
    <citation type="submission" date="2012-02" db="EMBL/GenBank/DDBJ databases">
        <title>Whole genome shotgun sequence of Escherichia hermannii NBRC 105704.</title>
        <authorList>
            <person name="Yoshida I."/>
            <person name="Hosoyama A."/>
            <person name="Tsuchikane K."/>
            <person name="Katsumata H."/>
            <person name="Yamazaki S."/>
            <person name="Fujita N."/>
        </authorList>
    </citation>
    <scope>NUCLEOTIDE SEQUENCE [LARGE SCALE GENOMIC DNA]</scope>
    <source>
        <strain evidence="2 3">NBRC 105704</strain>
    </source>
</reference>